<reference evidence="2" key="1">
    <citation type="submission" date="2018-02" db="EMBL/GenBank/DDBJ databases">
        <authorList>
            <person name="Hausmann B."/>
        </authorList>
    </citation>
    <scope>NUCLEOTIDE SEQUENCE [LARGE SCALE GENOMIC DNA]</scope>
    <source>
        <strain evidence="2">Peat soil MAG SbF1</strain>
    </source>
</reference>
<name>A0A2U3L8B5_9FIRM</name>
<sequence length="80" mass="8318">MGQALDLGYANNSAHLAEVMQDVVSGGGIYVITFAGQVINNSTSTILNDLSVLPTLTHKDANGNVKQFSKGDGPQVITSL</sequence>
<proteinExistence type="predicted"/>
<dbReference type="Proteomes" id="UP000238916">
    <property type="component" value="Unassembled WGS sequence"/>
</dbReference>
<dbReference type="EMBL" id="OMOF01000335">
    <property type="protein sequence ID" value="SPF48153.1"/>
    <property type="molecule type" value="Genomic_DNA"/>
</dbReference>
<protein>
    <submittedName>
        <fullName evidence="1">Uncharacterized protein</fullName>
    </submittedName>
</protein>
<accession>A0A2U3L8B5</accession>
<evidence type="ECO:0000313" key="1">
    <source>
        <dbReference type="EMBL" id="SPF48153.1"/>
    </source>
</evidence>
<organism evidence="1 2">
    <name type="scientific">Candidatus Desulfosporosinus infrequens</name>
    <dbReference type="NCBI Taxonomy" id="2043169"/>
    <lineage>
        <taxon>Bacteria</taxon>
        <taxon>Bacillati</taxon>
        <taxon>Bacillota</taxon>
        <taxon>Clostridia</taxon>
        <taxon>Eubacteriales</taxon>
        <taxon>Desulfitobacteriaceae</taxon>
        <taxon>Desulfosporosinus</taxon>
    </lineage>
</organism>
<evidence type="ECO:0000313" key="2">
    <source>
        <dbReference type="Proteomes" id="UP000238916"/>
    </source>
</evidence>
<gene>
    <name evidence="1" type="ORF">SBF1_400001</name>
</gene>
<dbReference type="AlphaFoldDB" id="A0A2U3L8B5"/>